<feature type="domain" description="EamA" evidence="7">
    <location>
        <begin position="5"/>
        <end position="130"/>
    </location>
</feature>
<dbReference type="PANTHER" id="PTHR32322">
    <property type="entry name" value="INNER MEMBRANE TRANSPORTER"/>
    <property type="match status" value="1"/>
</dbReference>
<feature type="transmembrane region" description="Helical" evidence="6">
    <location>
        <begin position="265"/>
        <end position="286"/>
    </location>
</feature>
<evidence type="ECO:0000259" key="7">
    <source>
        <dbReference type="Pfam" id="PF00892"/>
    </source>
</evidence>
<organism evidence="8 9">
    <name type="scientific">Zhengella mangrovi</name>
    <dbReference type="NCBI Taxonomy" id="1982044"/>
    <lineage>
        <taxon>Bacteria</taxon>
        <taxon>Pseudomonadati</taxon>
        <taxon>Pseudomonadota</taxon>
        <taxon>Alphaproteobacteria</taxon>
        <taxon>Hyphomicrobiales</taxon>
        <taxon>Notoacmeibacteraceae</taxon>
        <taxon>Zhengella</taxon>
    </lineage>
</organism>
<accession>A0A2G1QQU6</accession>
<dbReference type="GO" id="GO:0016020">
    <property type="term" value="C:membrane"/>
    <property type="evidence" value="ECO:0007669"/>
    <property type="project" value="UniProtKB-SubCell"/>
</dbReference>
<evidence type="ECO:0000256" key="2">
    <source>
        <dbReference type="ARBA" id="ARBA00007362"/>
    </source>
</evidence>
<evidence type="ECO:0000313" key="9">
    <source>
        <dbReference type="Proteomes" id="UP000221168"/>
    </source>
</evidence>
<evidence type="ECO:0000313" key="8">
    <source>
        <dbReference type="EMBL" id="PHP67840.1"/>
    </source>
</evidence>
<dbReference type="OrthoDB" id="4167046at2"/>
<comment type="similarity">
    <text evidence="2">Belongs to the EamA transporter family.</text>
</comment>
<feature type="transmembrane region" description="Helical" evidence="6">
    <location>
        <begin position="89"/>
        <end position="107"/>
    </location>
</feature>
<comment type="subcellular location">
    <subcellularLocation>
        <location evidence="1">Membrane</location>
        <topology evidence="1">Multi-pass membrane protein</topology>
    </subcellularLocation>
</comment>
<sequence length="301" mass="32117">MTVTPLFFSSNLIFGRGVVGEVAPFTLAFLRWLFVAMALVPVLVVQRGQVMRMVRTHSPVLLVEGFLGMWICGAIVYVALTMTTATNGTLIYTTSPVMIIILEALFFKRPIGWREALGSLIAFAGVAVIVLKGDVETLASLTFNPGDLLFILAALAWAIYSVLMRRDEFKTVGNIASLGLVAGFGAACLAPFALAEFLSGAAMPVTVKAWSSLAGIVFCASLIAFGGFQFGVRVLGPSVAAVFMYLLPPYGVTLAVLVLGETFHAYHAAGIVMVMGGIILATFPVARFRSALTRKRRPQAA</sequence>
<dbReference type="PANTHER" id="PTHR32322:SF2">
    <property type="entry name" value="EAMA DOMAIN-CONTAINING PROTEIN"/>
    <property type="match status" value="1"/>
</dbReference>
<feature type="transmembrane region" description="Helical" evidence="6">
    <location>
        <begin position="116"/>
        <end position="133"/>
    </location>
</feature>
<keyword evidence="4 6" id="KW-1133">Transmembrane helix</keyword>
<feature type="transmembrane region" description="Helical" evidence="6">
    <location>
        <begin position="210"/>
        <end position="232"/>
    </location>
</feature>
<keyword evidence="3 6" id="KW-0812">Transmembrane</keyword>
<proteinExistence type="inferred from homology"/>
<evidence type="ECO:0000256" key="6">
    <source>
        <dbReference type="SAM" id="Phobius"/>
    </source>
</evidence>
<dbReference type="AlphaFoldDB" id="A0A2G1QQU6"/>
<name>A0A2G1QQU6_9HYPH</name>
<dbReference type="EMBL" id="PDVP01000002">
    <property type="protein sequence ID" value="PHP67840.1"/>
    <property type="molecule type" value="Genomic_DNA"/>
</dbReference>
<dbReference type="InterPro" id="IPR050638">
    <property type="entry name" value="AA-Vitamin_Transporters"/>
</dbReference>
<feature type="transmembrane region" description="Helical" evidence="6">
    <location>
        <begin position="60"/>
        <end position="83"/>
    </location>
</feature>
<comment type="caution">
    <text evidence="8">The sequence shown here is derived from an EMBL/GenBank/DDBJ whole genome shotgun (WGS) entry which is preliminary data.</text>
</comment>
<feature type="transmembrane region" description="Helical" evidence="6">
    <location>
        <begin position="175"/>
        <end position="198"/>
    </location>
</feature>
<gene>
    <name evidence="8" type="ORF">CSC94_03900</name>
</gene>
<dbReference type="SUPFAM" id="SSF103481">
    <property type="entry name" value="Multidrug resistance efflux transporter EmrE"/>
    <property type="match status" value="2"/>
</dbReference>
<keyword evidence="9" id="KW-1185">Reference proteome</keyword>
<feature type="domain" description="EamA" evidence="7">
    <location>
        <begin position="145"/>
        <end position="282"/>
    </location>
</feature>
<reference evidence="8 9" key="1">
    <citation type="submission" date="2017-10" db="EMBL/GenBank/DDBJ databases">
        <title>Sedimentibacterium mangrovi gen. nov., sp. nov., a novel member of family Phyllobacteriacea isolated from mangrove sediment.</title>
        <authorList>
            <person name="Liao H."/>
            <person name="Tian Y."/>
        </authorList>
    </citation>
    <scope>NUCLEOTIDE SEQUENCE [LARGE SCALE GENOMIC DNA]</scope>
    <source>
        <strain evidence="8 9">X9-2-2</strain>
    </source>
</reference>
<dbReference type="InterPro" id="IPR037185">
    <property type="entry name" value="EmrE-like"/>
</dbReference>
<dbReference type="Pfam" id="PF00892">
    <property type="entry name" value="EamA"/>
    <property type="match status" value="2"/>
</dbReference>
<evidence type="ECO:0000256" key="5">
    <source>
        <dbReference type="ARBA" id="ARBA00023136"/>
    </source>
</evidence>
<evidence type="ECO:0000256" key="3">
    <source>
        <dbReference type="ARBA" id="ARBA00022692"/>
    </source>
</evidence>
<feature type="transmembrane region" description="Helical" evidence="6">
    <location>
        <begin position="29"/>
        <end position="48"/>
    </location>
</feature>
<dbReference type="Proteomes" id="UP000221168">
    <property type="component" value="Unassembled WGS sequence"/>
</dbReference>
<dbReference type="InterPro" id="IPR000620">
    <property type="entry name" value="EamA_dom"/>
</dbReference>
<feature type="transmembrane region" description="Helical" evidence="6">
    <location>
        <begin position="239"/>
        <end position="259"/>
    </location>
</feature>
<keyword evidence="5 6" id="KW-0472">Membrane</keyword>
<evidence type="ECO:0000256" key="1">
    <source>
        <dbReference type="ARBA" id="ARBA00004141"/>
    </source>
</evidence>
<evidence type="ECO:0000256" key="4">
    <source>
        <dbReference type="ARBA" id="ARBA00022989"/>
    </source>
</evidence>
<feature type="transmembrane region" description="Helical" evidence="6">
    <location>
        <begin position="145"/>
        <end position="163"/>
    </location>
</feature>
<protein>
    <submittedName>
        <fullName evidence="8">EamA family transporter</fullName>
    </submittedName>
</protein>
<dbReference type="RefSeq" id="WP_099304045.1">
    <property type="nucleotide sequence ID" value="NZ_PDVP01000002.1"/>
</dbReference>